<keyword evidence="3" id="KW-1185">Reference proteome</keyword>
<gene>
    <name evidence="2" type="ORF">MHI_LOCUS873192</name>
</gene>
<feature type="region of interest" description="Disordered" evidence="1">
    <location>
        <begin position="17"/>
        <end position="37"/>
    </location>
</feature>
<proteinExistence type="predicted"/>
<reference evidence="2" key="1">
    <citation type="submission" date="2020-07" db="EMBL/GenBank/DDBJ databases">
        <authorList>
            <person name="Nazaruddin N."/>
        </authorList>
    </citation>
    <scope>NUCLEOTIDE SEQUENCE</scope>
</reference>
<feature type="compositionally biased region" description="Low complexity" evidence="1">
    <location>
        <begin position="160"/>
        <end position="174"/>
    </location>
</feature>
<feature type="compositionally biased region" description="Basic and acidic residues" evidence="1">
    <location>
        <begin position="284"/>
        <end position="294"/>
    </location>
</feature>
<protein>
    <submittedName>
        <fullName evidence="2">Uncharacterized protein</fullName>
    </submittedName>
</protein>
<feature type="compositionally biased region" description="Basic residues" evidence="1">
    <location>
        <begin position="136"/>
        <end position="151"/>
    </location>
</feature>
<feature type="region of interest" description="Disordered" evidence="1">
    <location>
        <begin position="282"/>
        <end position="305"/>
    </location>
</feature>
<dbReference type="EMBL" id="CAJDYZ010011546">
    <property type="protein sequence ID" value="CAD1479645.1"/>
    <property type="molecule type" value="Genomic_DNA"/>
</dbReference>
<sequence length="329" mass="36935">MAKNDFLELSIAMSGNRKIGSRSDGKKSAGTRSRVHVTRRQWESLRRNMRKISVEQVTEIKGCENVVRIGCKTTRFTEHFTLPYLNINRITSSTNDTPGELNSVLASQMVLRTHCLPGKFRLKQVAPLLQNEDKRSRRSHHTYPTRIRKSHTIRDDDVVSPSTASSYDTSSGSSPQGDSLRIPLKTHFLTGPTTTLNDLNRTANTYHECAAHWKSETPSSGQDPLRSLARDADVGVVRVTHAVPEDQLEDPGEGEYQPERPHFFVSPAENQRVPPRALNQLSDLSREERVEKVSQKSQQHPSRLRQPAYASLDCCFANAANMPRSAVLV</sequence>
<organism evidence="2 3">
    <name type="scientific">Heterotrigona itama</name>
    <dbReference type="NCBI Taxonomy" id="395501"/>
    <lineage>
        <taxon>Eukaryota</taxon>
        <taxon>Metazoa</taxon>
        <taxon>Ecdysozoa</taxon>
        <taxon>Arthropoda</taxon>
        <taxon>Hexapoda</taxon>
        <taxon>Insecta</taxon>
        <taxon>Pterygota</taxon>
        <taxon>Neoptera</taxon>
        <taxon>Endopterygota</taxon>
        <taxon>Hymenoptera</taxon>
        <taxon>Apocrita</taxon>
        <taxon>Aculeata</taxon>
        <taxon>Apoidea</taxon>
        <taxon>Anthophila</taxon>
        <taxon>Apidae</taxon>
        <taxon>Heterotrigona</taxon>
    </lineage>
</organism>
<name>A0A6V7HJ21_9HYME</name>
<feature type="region of interest" description="Disordered" evidence="1">
    <location>
        <begin position="131"/>
        <end position="181"/>
    </location>
</feature>
<evidence type="ECO:0000313" key="2">
    <source>
        <dbReference type="EMBL" id="CAD1479645.1"/>
    </source>
</evidence>
<accession>A0A6V7HJ21</accession>
<evidence type="ECO:0000256" key="1">
    <source>
        <dbReference type="SAM" id="MobiDB-lite"/>
    </source>
</evidence>
<dbReference type="Proteomes" id="UP000752696">
    <property type="component" value="Unassembled WGS sequence"/>
</dbReference>
<dbReference type="OrthoDB" id="10405587at2759"/>
<evidence type="ECO:0000313" key="3">
    <source>
        <dbReference type="Proteomes" id="UP000752696"/>
    </source>
</evidence>
<comment type="caution">
    <text evidence="2">The sequence shown here is derived from an EMBL/GenBank/DDBJ whole genome shotgun (WGS) entry which is preliminary data.</text>
</comment>
<dbReference type="AlphaFoldDB" id="A0A6V7HJ21"/>